<comment type="similarity">
    <text evidence="7">Belongs to the immunoglobulin superfamily. SIGLEC (sialic acid binding Ig-like lectin) family.</text>
</comment>
<dbReference type="PANTHER" id="PTHR12035:SF125">
    <property type="entry name" value="SIALIC ACID-BINDING IG-LIKE LECTIN 5"/>
    <property type="match status" value="1"/>
</dbReference>
<dbReference type="Pfam" id="PF07686">
    <property type="entry name" value="V-set"/>
    <property type="match status" value="1"/>
</dbReference>
<evidence type="ECO:0000313" key="11">
    <source>
        <dbReference type="Proteomes" id="UP000694380"/>
    </source>
</evidence>
<dbReference type="GeneTree" id="ENSGT01150000286907"/>
<feature type="compositionally biased region" description="Polar residues" evidence="8">
    <location>
        <begin position="37"/>
        <end position="49"/>
    </location>
</feature>
<dbReference type="Gene3D" id="2.60.40.10">
    <property type="entry name" value="Immunoglobulins"/>
    <property type="match status" value="3"/>
</dbReference>
<dbReference type="GO" id="GO:0033691">
    <property type="term" value="F:sialic acid binding"/>
    <property type="evidence" value="ECO:0007669"/>
    <property type="project" value="TreeGrafter"/>
</dbReference>
<protein>
    <recommendedName>
        <fullName evidence="9">Ig-like domain-containing protein</fullName>
    </recommendedName>
</protein>
<dbReference type="InterPro" id="IPR007110">
    <property type="entry name" value="Ig-like_dom"/>
</dbReference>
<keyword evidence="4" id="KW-0130">Cell adhesion</keyword>
<keyword evidence="2" id="KW-0812">Transmembrane</keyword>
<evidence type="ECO:0000256" key="8">
    <source>
        <dbReference type="SAM" id="MobiDB-lite"/>
    </source>
</evidence>
<keyword evidence="6" id="KW-0472">Membrane</keyword>
<dbReference type="SMART" id="SM00408">
    <property type="entry name" value="IGc2"/>
    <property type="match status" value="1"/>
</dbReference>
<dbReference type="InterPro" id="IPR051036">
    <property type="entry name" value="SIGLEC"/>
</dbReference>
<dbReference type="PROSITE" id="PS50835">
    <property type="entry name" value="IG_LIKE"/>
    <property type="match status" value="2"/>
</dbReference>
<dbReference type="InterPro" id="IPR013783">
    <property type="entry name" value="Ig-like_fold"/>
</dbReference>
<evidence type="ECO:0000256" key="3">
    <source>
        <dbReference type="ARBA" id="ARBA00022734"/>
    </source>
</evidence>
<evidence type="ECO:0000256" key="6">
    <source>
        <dbReference type="ARBA" id="ARBA00023136"/>
    </source>
</evidence>
<evidence type="ECO:0000256" key="5">
    <source>
        <dbReference type="ARBA" id="ARBA00022989"/>
    </source>
</evidence>
<keyword evidence="5" id="KW-1133">Transmembrane helix</keyword>
<dbReference type="SUPFAM" id="SSF48726">
    <property type="entry name" value="Immunoglobulin"/>
    <property type="match status" value="4"/>
</dbReference>
<organism evidence="10 11">
    <name type="scientific">Chrysemys picta bellii</name>
    <name type="common">Western painted turtle</name>
    <name type="synonym">Emys bellii</name>
    <dbReference type="NCBI Taxonomy" id="8478"/>
    <lineage>
        <taxon>Eukaryota</taxon>
        <taxon>Metazoa</taxon>
        <taxon>Chordata</taxon>
        <taxon>Craniata</taxon>
        <taxon>Vertebrata</taxon>
        <taxon>Euteleostomi</taxon>
        <taxon>Archelosauria</taxon>
        <taxon>Testudinata</taxon>
        <taxon>Testudines</taxon>
        <taxon>Cryptodira</taxon>
        <taxon>Durocryptodira</taxon>
        <taxon>Testudinoidea</taxon>
        <taxon>Emydidae</taxon>
        <taxon>Chrysemys</taxon>
    </lineage>
</organism>
<reference evidence="10" key="2">
    <citation type="submission" date="2025-09" db="UniProtKB">
        <authorList>
            <consortium name="Ensembl"/>
        </authorList>
    </citation>
    <scope>IDENTIFICATION</scope>
</reference>
<evidence type="ECO:0000256" key="7">
    <source>
        <dbReference type="ARBA" id="ARBA00038361"/>
    </source>
</evidence>
<proteinExistence type="inferred from homology"/>
<evidence type="ECO:0000313" key="10">
    <source>
        <dbReference type="Ensembl" id="ENSCPBP00000002458.1"/>
    </source>
</evidence>
<evidence type="ECO:0000256" key="2">
    <source>
        <dbReference type="ARBA" id="ARBA00022692"/>
    </source>
</evidence>
<keyword evidence="3" id="KW-0430">Lectin</keyword>
<name>A0A8C3H671_CHRPI</name>
<keyword evidence="11" id="KW-1185">Reference proteome</keyword>
<dbReference type="Ensembl" id="ENSCPBT00000003006.1">
    <property type="protein sequence ID" value="ENSCPBP00000002458.1"/>
    <property type="gene ID" value="ENSCPBG00000001975.1"/>
</dbReference>
<dbReference type="GO" id="GO:0030246">
    <property type="term" value="F:carbohydrate binding"/>
    <property type="evidence" value="ECO:0007669"/>
    <property type="project" value="UniProtKB-KW"/>
</dbReference>
<dbReference type="InterPro" id="IPR003598">
    <property type="entry name" value="Ig_sub2"/>
</dbReference>
<evidence type="ECO:0000256" key="4">
    <source>
        <dbReference type="ARBA" id="ARBA00022889"/>
    </source>
</evidence>
<dbReference type="PANTHER" id="PTHR12035">
    <property type="entry name" value="SIALIC ACID BINDING IMMUNOGLOBULIN-LIKE LECTIN"/>
    <property type="match status" value="1"/>
</dbReference>
<dbReference type="GO" id="GO:0005886">
    <property type="term" value="C:plasma membrane"/>
    <property type="evidence" value="ECO:0007669"/>
    <property type="project" value="TreeGrafter"/>
</dbReference>
<comment type="subcellular location">
    <subcellularLocation>
        <location evidence="1">Membrane</location>
        <topology evidence="1">Single-pass type I membrane protein</topology>
    </subcellularLocation>
</comment>
<feature type="domain" description="Ig-like" evidence="9">
    <location>
        <begin position="214"/>
        <end position="287"/>
    </location>
</feature>
<reference evidence="10" key="1">
    <citation type="submission" date="2025-08" db="UniProtKB">
        <authorList>
            <consortium name="Ensembl"/>
        </authorList>
    </citation>
    <scope>IDENTIFICATION</scope>
</reference>
<sequence length="483" mass="51570">CNFTYPASYDTDNPSAQLDIQWYKEPATVGQDPPVASSLSSAGVSQETQGRFRLTGDPANGDCSLQINDARRMDAGIYILSIEKGSFEHTYRSNADVTVPALTISVPGKSMTITCTAPGRCYGTPPRVAWTGPFNDTAQNVSAELANGTWAHSSVFRFTPTLGDNGKELVCNITYYPPQGPSTTRTIRLHVSSEARRRGTLRAAWMDPARPGQPVLASAEGAIVSLETQEGDSLSLSCEAGSRAEATLSWAWKNGSLSSGQGGAGHLELLNLSRGDAGEYRCWAKNSYGWASRALPQLRTGLNGSCQREGPNISCSCSLRSQPPPWLQWQVDGEPLAGNGSLGALQISSWAQGDEAISTLSWTGSGDGGPQIFCLSFHTHRMYAVLLSPPETGESPSPVGDASSDLGPGWGLAGLGGRDWDTGPFPSENTNNLKSALASLLDGLLRTISYTIDPLREGRYTLSLSKVCRDMPMDRTLKFFCAG</sequence>
<dbReference type="Proteomes" id="UP000694380">
    <property type="component" value="Unplaced"/>
</dbReference>
<evidence type="ECO:0000259" key="9">
    <source>
        <dbReference type="PROSITE" id="PS50835"/>
    </source>
</evidence>
<dbReference type="Pfam" id="PF13927">
    <property type="entry name" value="Ig_3"/>
    <property type="match status" value="1"/>
</dbReference>
<dbReference type="InterPro" id="IPR013106">
    <property type="entry name" value="Ig_V-set"/>
</dbReference>
<dbReference type="InterPro" id="IPR036179">
    <property type="entry name" value="Ig-like_dom_sf"/>
</dbReference>
<dbReference type="SMART" id="SM00409">
    <property type="entry name" value="IG"/>
    <property type="match status" value="2"/>
</dbReference>
<evidence type="ECO:0000256" key="1">
    <source>
        <dbReference type="ARBA" id="ARBA00004479"/>
    </source>
</evidence>
<dbReference type="AlphaFoldDB" id="A0A8C3H671"/>
<dbReference type="GO" id="GO:0007155">
    <property type="term" value="P:cell adhesion"/>
    <property type="evidence" value="ECO:0007669"/>
    <property type="project" value="UniProtKB-KW"/>
</dbReference>
<dbReference type="InterPro" id="IPR003599">
    <property type="entry name" value="Ig_sub"/>
</dbReference>
<feature type="domain" description="Ig-like" evidence="9">
    <location>
        <begin position="108"/>
        <end position="188"/>
    </location>
</feature>
<feature type="region of interest" description="Disordered" evidence="8">
    <location>
        <begin position="31"/>
        <end position="57"/>
    </location>
</feature>
<accession>A0A8C3H671</accession>